<dbReference type="PANTHER" id="PTHR31616">
    <property type="entry name" value="TREHALASE"/>
    <property type="match status" value="1"/>
</dbReference>
<proteinExistence type="predicted"/>
<accession>A0ABZ0VA11</accession>
<keyword evidence="4" id="KW-1185">Reference proteome</keyword>
<dbReference type="Gene3D" id="1.50.10.10">
    <property type="match status" value="1"/>
</dbReference>
<evidence type="ECO:0000259" key="1">
    <source>
        <dbReference type="Pfam" id="PF00723"/>
    </source>
</evidence>
<reference evidence="3 4" key="1">
    <citation type="submission" date="2023-06" db="EMBL/GenBank/DDBJ databases">
        <title>Rock-solubilizing bacteria, Microbacterium invictum, promotes re-establishment of vegetation in rocky wasteland by accelerating rock bio-weathering and reshaping soil bacterial community.</title>
        <authorList>
            <person name="Liu C."/>
        </authorList>
    </citation>
    <scope>NUCLEOTIDE SEQUENCE [LARGE SCALE GENOMIC DNA]</scope>
    <source>
        <strain evidence="3 4">X-18</strain>
    </source>
</reference>
<feature type="domain" description="GH15-like" evidence="1">
    <location>
        <begin position="223"/>
        <end position="591"/>
    </location>
</feature>
<dbReference type="InterPro" id="IPR012341">
    <property type="entry name" value="6hp_glycosidase-like_sf"/>
</dbReference>
<evidence type="ECO:0000259" key="2">
    <source>
        <dbReference type="Pfam" id="PF19291"/>
    </source>
</evidence>
<dbReference type="Proteomes" id="UP001324533">
    <property type="component" value="Chromosome"/>
</dbReference>
<sequence length="599" mass="66776">MPRTISEHGLIGDMRSAALVGDDGTIDWFCPGRFDAPSVFGAILDPERGGHWRIGPIDPDATSRQFYLPDTNVLVTRFATAGGVVEVWDAMIVERARDPHHRQRLVRNVVGVRGSVEMRFEFAPQFDYGRRPHHVATSDDGAVFADEETRLSLQTPLALDIVDGTAVAELTVSVGEECESVLIVGSPADEPDAPVGPTRPLVDATVRFWQTWLGQSHYRGRWREAVHRSALVLKLLTHEPSGAVIAAPTTSLPEVIGGERNWDYRHVWVRDAAFSMYALLRLGFVDEARGFIGWLMDRLEDRAHCDDGMGPLRSMYDIDGNTTSGEFTLDHWRGHRDSAPVRVRNDAADQLQLDVYGELIDSVYLYDKHSDGIGYDDWVKLTGAADWLAENWGRPDEGIWETRGGQQLHTYSRVMSWVAFERLIRMARSRGLSGDQTMWMRVKDEIASEVFSDGWNAELGAFTQYARSDVLDASLLLMPAVKFVSPSDPRFRSTLAAIEAELVTDTLVFRYHAARSPDGLDGEEGTFSMCSFWYVEALTRTGRLDEAKLALEKMFTYANPLGLYAEEVGLDGAQLGNFPQAFTHFSLISAAVNLDRAIG</sequence>
<dbReference type="InterPro" id="IPR011613">
    <property type="entry name" value="GH15-like"/>
</dbReference>
<feature type="domain" description="Trehalase-like N-terminal" evidence="2">
    <location>
        <begin position="4"/>
        <end position="156"/>
    </location>
</feature>
<dbReference type="RefSeq" id="WP_322410239.1">
    <property type="nucleotide sequence ID" value="NZ_CP139779.1"/>
</dbReference>
<dbReference type="InterPro" id="IPR008928">
    <property type="entry name" value="6-hairpin_glycosidase_sf"/>
</dbReference>
<gene>
    <name evidence="3" type="ORF">T9R20_15530</name>
</gene>
<dbReference type="SUPFAM" id="SSF48208">
    <property type="entry name" value="Six-hairpin glycosidases"/>
    <property type="match status" value="1"/>
</dbReference>
<dbReference type="GO" id="GO:0016787">
    <property type="term" value="F:hydrolase activity"/>
    <property type="evidence" value="ECO:0007669"/>
    <property type="project" value="UniProtKB-KW"/>
</dbReference>
<dbReference type="InterPro" id="IPR045582">
    <property type="entry name" value="Trehalase-like_N"/>
</dbReference>
<dbReference type="EMBL" id="CP139779">
    <property type="protein sequence ID" value="WQB70089.1"/>
    <property type="molecule type" value="Genomic_DNA"/>
</dbReference>
<organism evidence="3 4">
    <name type="scientific">Microbacterium invictum</name>
    <dbReference type="NCBI Taxonomy" id="515415"/>
    <lineage>
        <taxon>Bacteria</taxon>
        <taxon>Bacillati</taxon>
        <taxon>Actinomycetota</taxon>
        <taxon>Actinomycetes</taxon>
        <taxon>Micrococcales</taxon>
        <taxon>Microbacteriaceae</taxon>
        <taxon>Microbacterium</taxon>
    </lineage>
</organism>
<evidence type="ECO:0000313" key="4">
    <source>
        <dbReference type="Proteomes" id="UP001324533"/>
    </source>
</evidence>
<keyword evidence="3" id="KW-0378">Hydrolase</keyword>
<name>A0ABZ0VA11_9MICO</name>
<dbReference type="PANTHER" id="PTHR31616:SF0">
    <property type="entry name" value="GLUCAN 1,4-ALPHA-GLUCOSIDASE"/>
    <property type="match status" value="1"/>
</dbReference>
<protein>
    <submittedName>
        <fullName evidence="3">Glycoside hydrolase family 15 protein</fullName>
    </submittedName>
</protein>
<evidence type="ECO:0000313" key="3">
    <source>
        <dbReference type="EMBL" id="WQB70089.1"/>
    </source>
</evidence>
<dbReference type="Pfam" id="PF19291">
    <property type="entry name" value="TREH_N"/>
    <property type="match status" value="1"/>
</dbReference>
<dbReference type="Pfam" id="PF00723">
    <property type="entry name" value="Glyco_hydro_15"/>
    <property type="match status" value="1"/>
</dbReference>